<feature type="region of interest" description="Disordered" evidence="1">
    <location>
        <begin position="222"/>
        <end position="255"/>
    </location>
</feature>
<evidence type="ECO:0000313" key="4">
    <source>
        <dbReference type="Proteomes" id="UP000317209"/>
    </source>
</evidence>
<feature type="domain" description="5-hmdU DNA kinase helical" evidence="2">
    <location>
        <begin position="15"/>
        <end position="163"/>
    </location>
</feature>
<name>A0A543BL64_9MICO</name>
<accession>A0A543BL64</accession>
<feature type="region of interest" description="Disordered" evidence="1">
    <location>
        <begin position="180"/>
        <end position="201"/>
    </location>
</feature>
<keyword evidence="4" id="KW-1185">Reference proteome</keyword>
<comment type="caution">
    <text evidence="3">The sequence shown here is derived from an EMBL/GenBank/DDBJ whole genome shotgun (WGS) entry which is preliminary data.</text>
</comment>
<dbReference type="Pfam" id="PF18723">
    <property type="entry name" value="HMUDK_hel"/>
    <property type="match status" value="1"/>
</dbReference>
<organism evidence="3 4">
    <name type="scientific">Microbacterium saperdae</name>
    <dbReference type="NCBI Taxonomy" id="69368"/>
    <lineage>
        <taxon>Bacteria</taxon>
        <taxon>Bacillati</taxon>
        <taxon>Actinomycetota</taxon>
        <taxon>Actinomycetes</taxon>
        <taxon>Micrococcales</taxon>
        <taxon>Microbacteriaceae</taxon>
        <taxon>Microbacterium</taxon>
    </lineage>
</organism>
<protein>
    <recommendedName>
        <fullName evidence="2">5-hmdU DNA kinase helical domain-containing protein</fullName>
    </recommendedName>
</protein>
<dbReference type="EMBL" id="VFOX01000001">
    <property type="protein sequence ID" value="TQL85577.1"/>
    <property type="molecule type" value="Genomic_DNA"/>
</dbReference>
<evidence type="ECO:0000313" key="3">
    <source>
        <dbReference type="EMBL" id="TQL85577.1"/>
    </source>
</evidence>
<feature type="compositionally biased region" description="Basic and acidic residues" evidence="1">
    <location>
        <begin position="222"/>
        <end position="231"/>
    </location>
</feature>
<proteinExistence type="predicted"/>
<gene>
    <name evidence="3" type="ORF">FB560_1199</name>
</gene>
<reference evidence="3 4" key="1">
    <citation type="submission" date="2019-06" db="EMBL/GenBank/DDBJ databases">
        <title>Sequencing the genomes of 1000 actinobacteria strains.</title>
        <authorList>
            <person name="Klenk H.-P."/>
        </authorList>
    </citation>
    <scope>NUCLEOTIDE SEQUENCE [LARGE SCALE GENOMIC DNA]</scope>
    <source>
        <strain evidence="3 4">DSM 20169</strain>
    </source>
</reference>
<feature type="compositionally biased region" description="Basic and acidic residues" evidence="1">
    <location>
        <begin position="186"/>
        <end position="196"/>
    </location>
</feature>
<dbReference type="InterPro" id="IPR040684">
    <property type="entry name" value="HMUDK_hel"/>
</dbReference>
<evidence type="ECO:0000259" key="2">
    <source>
        <dbReference type="Pfam" id="PF18723"/>
    </source>
</evidence>
<sequence>MRSIRVGSRTLIASPVLRSYWHVAAERQRIYHRRLAGMRGPWSEDEILSAHRFTNAYRAADRVSQELIRTQYDGPQSAEDVLLRTLLFRFFNKPETWNLIEQAVGSVSTESFDVPVIDSMLEQALSRGERIYSPAYIIPPPPFGARRKHLNHLRLIEHVLASGAVATRWLLGDFERRHAASVSEPSRADRGRHADTPCRFPRKQTLRDLAPKRRLDGLLELRMPRRAEHRPNRPVRGLLTTNHLTPPERGVATTS</sequence>
<dbReference type="AlphaFoldDB" id="A0A543BL64"/>
<dbReference type="Proteomes" id="UP000317209">
    <property type="component" value="Unassembled WGS sequence"/>
</dbReference>
<evidence type="ECO:0000256" key="1">
    <source>
        <dbReference type="SAM" id="MobiDB-lite"/>
    </source>
</evidence>